<reference evidence="3 4" key="1">
    <citation type="submission" date="2018-07" db="EMBL/GenBank/DDBJ databases">
        <title>Draft genome of the type strain Streptomyces armeniacus ATCC 15676.</title>
        <authorList>
            <person name="Labana P."/>
            <person name="Gosse J.T."/>
            <person name="Boddy C.N."/>
        </authorList>
    </citation>
    <scope>NUCLEOTIDE SEQUENCE [LARGE SCALE GENOMIC DNA]</scope>
    <source>
        <strain evidence="3 4">ATCC 15676</strain>
    </source>
</reference>
<keyword evidence="1" id="KW-0479">Metal-binding</keyword>
<dbReference type="InterPro" id="IPR006121">
    <property type="entry name" value="HMA_dom"/>
</dbReference>
<feature type="domain" description="HMA" evidence="2">
    <location>
        <begin position="32"/>
        <end position="97"/>
    </location>
</feature>
<name>A0A345XRX4_9ACTN</name>
<evidence type="ECO:0000256" key="1">
    <source>
        <dbReference type="ARBA" id="ARBA00022723"/>
    </source>
</evidence>
<organism evidence="3 4">
    <name type="scientific">Streptomyces armeniacus</name>
    <dbReference type="NCBI Taxonomy" id="83291"/>
    <lineage>
        <taxon>Bacteria</taxon>
        <taxon>Bacillati</taxon>
        <taxon>Actinomycetota</taxon>
        <taxon>Actinomycetes</taxon>
        <taxon>Kitasatosporales</taxon>
        <taxon>Streptomycetaceae</taxon>
        <taxon>Streptomyces</taxon>
    </lineage>
</organism>
<evidence type="ECO:0000259" key="2">
    <source>
        <dbReference type="PROSITE" id="PS50846"/>
    </source>
</evidence>
<dbReference type="PRINTS" id="PR00944">
    <property type="entry name" value="CUEXPORT"/>
</dbReference>
<sequence>MSEQTVAPSSCCTTDGSCHSDAAAADAPQEAVSTVYQVTGMTCGHCKSAVTREISALDGVRAVHVELSTGRVTVTSDDEPDDALVAEAVDEAGYELTGRA</sequence>
<dbReference type="CDD" id="cd00371">
    <property type="entry name" value="HMA"/>
    <property type="match status" value="1"/>
</dbReference>
<gene>
    <name evidence="3" type="ORF">DVA86_18800</name>
</gene>
<dbReference type="InterPro" id="IPR000428">
    <property type="entry name" value="Cu-bd"/>
</dbReference>
<dbReference type="EMBL" id="CP031320">
    <property type="protein sequence ID" value="AXK34390.1"/>
    <property type="molecule type" value="Genomic_DNA"/>
</dbReference>
<keyword evidence="4" id="KW-1185">Reference proteome</keyword>
<dbReference type="KEGG" id="sarm:DVA86_18800"/>
<accession>A0A345XRX4</accession>
<dbReference type="AlphaFoldDB" id="A0A345XRX4"/>
<evidence type="ECO:0000313" key="3">
    <source>
        <dbReference type="EMBL" id="AXK34390.1"/>
    </source>
</evidence>
<protein>
    <submittedName>
        <fullName evidence="3">Copper chaperone</fullName>
    </submittedName>
</protein>
<dbReference type="GO" id="GO:0006825">
    <property type="term" value="P:copper ion transport"/>
    <property type="evidence" value="ECO:0007669"/>
    <property type="project" value="InterPro"/>
</dbReference>
<dbReference type="Proteomes" id="UP000254425">
    <property type="component" value="Chromosome"/>
</dbReference>
<dbReference type="Pfam" id="PF00403">
    <property type="entry name" value="HMA"/>
    <property type="match status" value="1"/>
</dbReference>
<proteinExistence type="predicted"/>
<dbReference type="RefSeq" id="WP_208879792.1">
    <property type="nucleotide sequence ID" value="NZ_CP031320.1"/>
</dbReference>
<dbReference type="InterPro" id="IPR036163">
    <property type="entry name" value="HMA_dom_sf"/>
</dbReference>
<dbReference type="SUPFAM" id="SSF55008">
    <property type="entry name" value="HMA, heavy metal-associated domain"/>
    <property type="match status" value="1"/>
</dbReference>
<dbReference type="Gene3D" id="3.30.70.100">
    <property type="match status" value="1"/>
</dbReference>
<dbReference type="GO" id="GO:0005507">
    <property type="term" value="F:copper ion binding"/>
    <property type="evidence" value="ECO:0007669"/>
    <property type="project" value="InterPro"/>
</dbReference>
<dbReference type="PROSITE" id="PS50846">
    <property type="entry name" value="HMA_2"/>
    <property type="match status" value="1"/>
</dbReference>
<dbReference type="InterPro" id="IPR017969">
    <property type="entry name" value="Heavy-metal-associated_CS"/>
</dbReference>
<dbReference type="PROSITE" id="PS01047">
    <property type="entry name" value="HMA_1"/>
    <property type="match status" value="1"/>
</dbReference>
<evidence type="ECO:0000313" key="4">
    <source>
        <dbReference type="Proteomes" id="UP000254425"/>
    </source>
</evidence>